<dbReference type="AlphaFoldDB" id="A0A1Q8VBC1"/>
<dbReference type="InterPro" id="IPR000182">
    <property type="entry name" value="GNAT_dom"/>
</dbReference>
<sequence length="164" mass="18503">MVEIVAYRPEQRQALLDLSLRAWAPVFPLMEQDVPAFVYHSFYPEGWRQRQVADLAEVLDGEPDGVDVAVLEGRPVGWVCTRLQPEDRMGEVYIVVVDPDYQRRGIGRALMNHSMERARAAGMAMVMVETGGDHGHAPARATYEGLGFQRWPVARYFKDLADGD</sequence>
<evidence type="ECO:0000259" key="3">
    <source>
        <dbReference type="PROSITE" id="PS51186"/>
    </source>
</evidence>
<dbReference type="Proteomes" id="UP000186857">
    <property type="component" value="Unassembled WGS sequence"/>
</dbReference>
<reference evidence="4 5" key="1">
    <citation type="submission" date="2016-12" db="EMBL/GenBank/DDBJ databases">
        <title>Genomic Comparison of strains in the 'Actinomyces naeslundii' Group.</title>
        <authorList>
            <person name="Mughal S.R."/>
            <person name="Do T."/>
            <person name="Gilbert S.C."/>
            <person name="Witherden E.A."/>
            <person name="Didelot X."/>
            <person name="Beighton D."/>
        </authorList>
    </citation>
    <scope>NUCLEOTIDE SEQUENCE [LARGE SCALE GENOMIC DNA]</scope>
    <source>
        <strain evidence="4 5">CCUG 33920</strain>
    </source>
</reference>
<dbReference type="RefSeq" id="WP_075376316.1">
    <property type="nucleotide sequence ID" value="NZ_MSKJ01000007.1"/>
</dbReference>
<protein>
    <submittedName>
        <fullName evidence="4">GNAT family N-acetyltransferase</fullName>
    </submittedName>
</protein>
<evidence type="ECO:0000313" key="4">
    <source>
        <dbReference type="EMBL" id="OLO45361.1"/>
    </source>
</evidence>
<dbReference type="OrthoDB" id="9803233at2"/>
<comment type="caution">
    <text evidence="4">The sequence shown here is derived from an EMBL/GenBank/DDBJ whole genome shotgun (WGS) entry which is preliminary data.</text>
</comment>
<gene>
    <name evidence="4" type="ORF">BKH29_03770</name>
</gene>
<evidence type="ECO:0000256" key="2">
    <source>
        <dbReference type="ARBA" id="ARBA00023315"/>
    </source>
</evidence>
<proteinExistence type="predicted"/>
<dbReference type="InterPro" id="IPR050832">
    <property type="entry name" value="Bact_Acetyltransf"/>
</dbReference>
<accession>A0A1Q8VBC1</accession>
<keyword evidence="2" id="KW-0012">Acyltransferase</keyword>
<dbReference type="Pfam" id="PF00583">
    <property type="entry name" value="Acetyltransf_1"/>
    <property type="match status" value="1"/>
</dbReference>
<dbReference type="GO" id="GO:0016747">
    <property type="term" value="F:acyltransferase activity, transferring groups other than amino-acyl groups"/>
    <property type="evidence" value="ECO:0007669"/>
    <property type="project" value="InterPro"/>
</dbReference>
<evidence type="ECO:0000256" key="1">
    <source>
        <dbReference type="ARBA" id="ARBA00022679"/>
    </source>
</evidence>
<dbReference type="PROSITE" id="PS51186">
    <property type="entry name" value="GNAT"/>
    <property type="match status" value="1"/>
</dbReference>
<dbReference type="CDD" id="cd04301">
    <property type="entry name" value="NAT_SF"/>
    <property type="match status" value="1"/>
</dbReference>
<name>A0A1Q8VBC1_9ACTO</name>
<feature type="domain" description="N-acetyltransferase" evidence="3">
    <location>
        <begin position="2"/>
        <end position="164"/>
    </location>
</feature>
<keyword evidence="1 4" id="KW-0808">Transferase</keyword>
<dbReference type="SUPFAM" id="SSF55729">
    <property type="entry name" value="Acyl-CoA N-acyltransferases (Nat)"/>
    <property type="match status" value="1"/>
</dbReference>
<organism evidence="4 5">
    <name type="scientific">Actinomyces oris</name>
    <dbReference type="NCBI Taxonomy" id="544580"/>
    <lineage>
        <taxon>Bacteria</taxon>
        <taxon>Bacillati</taxon>
        <taxon>Actinomycetota</taxon>
        <taxon>Actinomycetes</taxon>
        <taxon>Actinomycetales</taxon>
        <taxon>Actinomycetaceae</taxon>
        <taxon>Actinomyces</taxon>
    </lineage>
</organism>
<dbReference type="EMBL" id="MSKJ01000007">
    <property type="protein sequence ID" value="OLO45361.1"/>
    <property type="molecule type" value="Genomic_DNA"/>
</dbReference>
<evidence type="ECO:0000313" key="5">
    <source>
        <dbReference type="Proteomes" id="UP000186857"/>
    </source>
</evidence>
<dbReference type="InterPro" id="IPR016181">
    <property type="entry name" value="Acyl_CoA_acyltransferase"/>
</dbReference>
<dbReference type="Gene3D" id="3.40.630.30">
    <property type="match status" value="1"/>
</dbReference>
<dbReference type="PANTHER" id="PTHR43877">
    <property type="entry name" value="AMINOALKYLPHOSPHONATE N-ACETYLTRANSFERASE-RELATED-RELATED"/>
    <property type="match status" value="1"/>
</dbReference>